<keyword evidence="5" id="KW-1003">Cell membrane</keyword>
<feature type="binding site" evidence="22">
    <location>
        <begin position="92"/>
        <end position="94"/>
    </location>
    <ligand>
        <name>ATP</name>
        <dbReference type="ChEBI" id="CHEBI:30616"/>
    </ligand>
</feature>
<comment type="function">
    <text evidence="24">Catalyzes the ATP-dependent phosphorylation of sn-l,2-diacylglycerol (DAG) to phosphatidic acid. Involved in the recycling of diacylglycerol produced as a by-product during membrane-derived oligosaccharide (MDO) biosynthesis.</text>
</comment>
<feature type="binding site" evidence="22">
    <location>
        <position position="16"/>
    </location>
    <ligand>
        <name>ATP</name>
        <dbReference type="ChEBI" id="CHEBI:30616"/>
    </ligand>
</feature>
<keyword evidence="18" id="KW-0594">Phospholipid biosynthesis</keyword>
<dbReference type="InterPro" id="IPR000829">
    <property type="entry name" value="DAGK"/>
</dbReference>
<evidence type="ECO:0000256" key="13">
    <source>
        <dbReference type="ARBA" id="ARBA00022840"/>
    </source>
</evidence>
<feature type="binding site" evidence="23">
    <location>
        <position position="35"/>
    </location>
    <ligand>
        <name>a divalent metal cation</name>
        <dbReference type="ChEBI" id="CHEBI:60240"/>
    </ligand>
</feature>
<comment type="caution">
    <text evidence="24">Lacks conserved residue(s) required for the propagation of feature annotation.</text>
</comment>
<dbReference type="InterPro" id="IPR036945">
    <property type="entry name" value="DAGK_sf"/>
</dbReference>
<comment type="cofactor">
    <cofactor evidence="23">
        <name>Mg(2+)</name>
        <dbReference type="ChEBI" id="CHEBI:18420"/>
    </cofactor>
    <text evidence="23">Mn(2+), Zn(2+), Cd(2+) and Co(2+) support activity to lesser extents.</text>
</comment>
<dbReference type="Pfam" id="PF01219">
    <property type="entry name" value="DAGK_prokar"/>
    <property type="match status" value="1"/>
</dbReference>
<feature type="binding site" evidence="22">
    <location>
        <position position="35"/>
    </location>
    <ligand>
        <name>ATP</name>
        <dbReference type="ChEBI" id="CHEBI:30616"/>
    </ligand>
</feature>
<keyword evidence="6" id="KW-0444">Lipid biosynthesis</keyword>
<evidence type="ECO:0000256" key="20">
    <source>
        <dbReference type="PIRSR" id="PIRSR600829-1"/>
    </source>
</evidence>
<dbReference type="GeneID" id="76606808"/>
<feature type="binding site" evidence="21">
    <location>
        <position position="16"/>
    </location>
    <ligand>
        <name>substrate</name>
    </ligand>
</feature>
<protein>
    <recommendedName>
        <fullName evidence="4 24">Diacylglycerol kinase</fullName>
        <ecNumber evidence="3 24">2.7.1.107</ecNumber>
    </recommendedName>
</protein>
<evidence type="ECO:0000256" key="4">
    <source>
        <dbReference type="ARBA" id="ARBA00017575"/>
    </source>
</evidence>
<accession>A0A143HIG3</accession>
<evidence type="ECO:0000256" key="16">
    <source>
        <dbReference type="ARBA" id="ARBA00023098"/>
    </source>
</evidence>
<keyword evidence="17 24" id="KW-0472">Membrane</keyword>
<evidence type="ECO:0000256" key="14">
    <source>
        <dbReference type="ARBA" id="ARBA00022842"/>
    </source>
</evidence>
<evidence type="ECO:0000256" key="6">
    <source>
        <dbReference type="ARBA" id="ARBA00022516"/>
    </source>
</evidence>
<dbReference type="GO" id="GO:0005524">
    <property type="term" value="F:ATP binding"/>
    <property type="evidence" value="ECO:0007669"/>
    <property type="project" value="UniProtKB-KW"/>
</dbReference>
<comment type="catalytic activity">
    <reaction evidence="24">
        <text>a 1,2-diacyl-sn-glycerol + ATP = a 1,2-diacyl-sn-glycero-3-phosphate + ADP + H(+)</text>
        <dbReference type="Rhea" id="RHEA:10272"/>
        <dbReference type="ChEBI" id="CHEBI:15378"/>
        <dbReference type="ChEBI" id="CHEBI:17815"/>
        <dbReference type="ChEBI" id="CHEBI:30616"/>
        <dbReference type="ChEBI" id="CHEBI:58608"/>
        <dbReference type="ChEBI" id="CHEBI:456216"/>
        <dbReference type="EC" id="2.7.1.107"/>
    </reaction>
</comment>
<dbReference type="GO" id="GO:0005886">
    <property type="term" value="C:plasma membrane"/>
    <property type="evidence" value="ECO:0007669"/>
    <property type="project" value="UniProtKB-SubCell"/>
</dbReference>
<dbReference type="PANTHER" id="PTHR34299:SF1">
    <property type="entry name" value="DIACYLGLYCEROL KINASE"/>
    <property type="match status" value="1"/>
</dbReference>
<evidence type="ECO:0000256" key="21">
    <source>
        <dbReference type="PIRSR" id="PIRSR600829-2"/>
    </source>
</evidence>
<feature type="binding site" evidence="23">
    <location>
        <position position="83"/>
    </location>
    <ligand>
        <name>a divalent metal cation</name>
        <dbReference type="ChEBI" id="CHEBI:60240"/>
    </ligand>
</feature>
<evidence type="ECO:0000256" key="22">
    <source>
        <dbReference type="PIRSR" id="PIRSR600829-3"/>
    </source>
</evidence>
<evidence type="ECO:0000256" key="3">
    <source>
        <dbReference type="ARBA" id="ARBA00012133"/>
    </source>
</evidence>
<evidence type="ECO:0000256" key="7">
    <source>
        <dbReference type="ARBA" id="ARBA00022519"/>
    </source>
</evidence>
<comment type="subcellular location">
    <subcellularLocation>
        <location evidence="1 24">Cell inner membrane</location>
        <topology evidence="1 24">Multi-pass membrane protein</topology>
    </subcellularLocation>
</comment>
<evidence type="ECO:0000256" key="2">
    <source>
        <dbReference type="ARBA" id="ARBA00005967"/>
    </source>
</evidence>
<feature type="binding site" evidence="21">
    <location>
        <position position="76"/>
    </location>
    <ligand>
        <name>substrate</name>
    </ligand>
</feature>
<dbReference type="PANTHER" id="PTHR34299">
    <property type="entry name" value="DIACYLGLYCEROL KINASE"/>
    <property type="match status" value="1"/>
</dbReference>
<feature type="binding site" evidence="21">
    <location>
        <position position="105"/>
    </location>
    <ligand>
        <name>substrate</name>
    </ligand>
</feature>
<evidence type="ECO:0000256" key="1">
    <source>
        <dbReference type="ARBA" id="ARBA00004429"/>
    </source>
</evidence>
<feature type="binding site" evidence="22">
    <location>
        <begin position="101"/>
        <end position="102"/>
    </location>
    <ligand>
        <name>ATP</name>
        <dbReference type="ChEBI" id="CHEBI:30616"/>
    </ligand>
</feature>
<keyword evidence="8 24" id="KW-0808">Transferase</keyword>
<dbReference type="KEGG" id="mthd:A3224_01950"/>
<dbReference type="STRING" id="252514.A3224_01950"/>
<evidence type="ECO:0000256" key="18">
    <source>
        <dbReference type="ARBA" id="ARBA00023209"/>
    </source>
</evidence>
<feature type="binding site" evidence="21">
    <location>
        <begin position="37"/>
        <end position="41"/>
    </location>
    <ligand>
        <name>substrate</name>
    </ligand>
</feature>
<keyword evidence="11 22" id="KW-0547">Nucleotide-binding</keyword>
<evidence type="ECO:0000256" key="15">
    <source>
        <dbReference type="ARBA" id="ARBA00022989"/>
    </source>
</evidence>
<evidence type="ECO:0000256" key="23">
    <source>
        <dbReference type="PIRSR" id="PIRSR600829-4"/>
    </source>
</evidence>
<evidence type="ECO:0000313" key="26">
    <source>
        <dbReference type="Proteomes" id="UP000076077"/>
    </source>
</evidence>
<evidence type="ECO:0000256" key="12">
    <source>
        <dbReference type="ARBA" id="ARBA00022777"/>
    </source>
</evidence>
<keyword evidence="10 23" id="KW-0479">Metal-binding</keyword>
<proteinExistence type="inferred from homology"/>
<keyword evidence="14 23" id="KW-0460">Magnesium</keyword>
<evidence type="ECO:0000256" key="17">
    <source>
        <dbReference type="ARBA" id="ARBA00023136"/>
    </source>
</evidence>
<comment type="similarity">
    <text evidence="2 24">Belongs to the bacterial diacylglycerol kinase family.</text>
</comment>
<name>A0A143HIG3_MICTH</name>
<evidence type="ECO:0000256" key="10">
    <source>
        <dbReference type="ARBA" id="ARBA00022723"/>
    </source>
</evidence>
<feature type="binding site" evidence="21">
    <location>
        <position position="62"/>
    </location>
    <ligand>
        <name>substrate</name>
    </ligand>
</feature>
<dbReference type="EMBL" id="CP014864">
    <property type="protein sequence ID" value="AMX01505.1"/>
    <property type="molecule type" value="Genomic_DNA"/>
</dbReference>
<keyword evidence="26" id="KW-1185">Reference proteome</keyword>
<keyword evidence="12 24" id="KW-0418">Kinase</keyword>
<feature type="transmembrane region" description="Helical" evidence="24">
    <location>
        <begin position="106"/>
        <end position="128"/>
    </location>
</feature>
<keyword evidence="15 24" id="KW-1133">Transmembrane helix</keyword>
<dbReference type="GO" id="GO:0046872">
    <property type="term" value="F:metal ion binding"/>
    <property type="evidence" value="ECO:0007669"/>
    <property type="project" value="UniProtKB-KW"/>
</dbReference>
<gene>
    <name evidence="25" type="ORF">A3224_01950</name>
</gene>
<dbReference type="Gene3D" id="1.10.287.3610">
    <property type="match status" value="1"/>
</dbReference>
<dbReference type="AlphaFoldDB" id="A0A143HIG3"/>
<evidence type="ECO:0000256" key="5">
    <source>
        <dbReference type="ARBA" id="ARBA00022475"/>
    </source>
</evidence>
<evidence type="ECO:0000313" key="25">
    <source>
        <dbReference type="EMBL" id="AMX01505.1"/>
    </source>
</evidence>
<dbReference type="GO" id="GO:0006654">
    <property type="term" value="P:phosphatidic acid biosynthetic process"/>
    <property type="evidence" value="ECO:0007669"/>
    <property type="project" value="InterPro"/>
</dbReference>
<dbReference type="InterPro" id="IPR033718">
    <property type="entry name" value="DAGK_prok"/>
</dbReference>
<dbReference type="CDD" id="cd14264">
    <property type="entry name" value="DAGK_IM"/>
    <property type="match status" value="1"/>
</dbReference>
<dbReference type="EC" id="2.7.1.107" evidence="3 24"/>
<evidence type="ECO:0000256" key="19">
    <source>
        <dbReference type="ARBA" id="ARBA00023264"/>
    </source>
</evidence>
<dbReference type="RefSeq" id="WP_067150773.1">
    <property type="nucleotide sequence ID" value="NZ_CP014864.1"/>
</dbReference>
<keyword evidence="9 24" id="KW-0812">Transmembrane</keyword>
<dbReference type="OrthoDB" id="9796011at2"/>
<dbReference type="GO" id="GO:0004143">
    <property type="term" value="F:ATP-dependent diacylglycerol kinase activity"/>
    <property type="evidence" value="ECO:0007669"/>
    <property type="project" value="UniProtKB-EC"/>
</dbReference>
<evidence type="ECO:0000256" key="24">
    <source>
        <dbReference type="RuleBase" id="RU363065"/>
    </source>
</evidence>
<keyword evidence="7 24" id="KW-0997">Cell inner membrane</keyword>
<dbReference type="Proteomes" id="UP000076077">
    <property type="component" value="Chromosome"/>
</dbReference>
<reference evidence="26" key="1">
    <citation type="submission" date="2016-03" db="EMBL/GenBank/DDBJ databases">
        <authorList>
            <person name="Lee Y.-S."/>
            <person name="Choi Y.-L."/>
        </authorList>
    </citation>
    <scope>NUCLEOTIDE SEQUENCE [LARGE SCALE GENOMIC DNA]</scope>
    <source>
        <strain evidence="26">DAU221</strain>
    </source>
</reference>
<evidence type="ECO:0000256" key="9">
    <source>
        <dbReference type="ARBA" id="ARBA00022692"/>
    </source>
</evidence>
<evidence type="ECO:0000256" key="11">
    <source>
        <dbReference type="ARBA" id="ARBA00022741"/>
    </source>
</evidence>
<sequence>MQEEFTNKPGKTGITRLIDATCYSWQGLLAAWRNEAAFRQEVTLAVFLIPLALWLGDSGVERAMMIGATLLVMIVELLNSAVEAAIDRIGPEKHPLSKFAKDTGSAAVSLSLLLWLFTWGCILLPRWIGG</sequence>
<feature type="binding site" evidence="21">
    <location>
        <begin position="20"/>
        <end position="25"/>
    </location>
    <ligand>
        <name>substrate</name>
    </ligand>
</feature>
<feature type="binding site" evidence="22">
    <location>
        <position position="23"/>
    </location>
    <ligand>
        <name>ATP</name>
        <dbReference type="ChEBI" id="CHEBI:30616"/>
    </ligand>
</feature>
<organism evidence="25 26">
    <name type="scientific">Microbulbifer thermotolerans</name>
    <dbReference type="NCBI Taxonomy" id="252514"/>
    <lineage>
        <taxon>Bacteria</taxon>
        <taxon>Pseudomonadati</taxon>
        <taxon>Pseudomonadota</taxon>
        <taxon>Gammaproteobacteria</taxon>
        <taxon>Cellvibrionales</taxon>
        <taxon>Microbulbiferaceae</taxon>
        <taxon>Microbulbifer</taxon>
    </lineage>
</organism>
<evidence type="ECO:0000256" key="8">
    <source>
        <dbReference type="ARBA" id="ARBA00022679"/>
    </source>
</evidence>
<feature type="binding site" evidence="22">
    <location>
        <position position="83"/>
    </location>
    <ligand>
        <name>ATP</name>
        <dbReference type="ChEBI" id="CHEBI:30616"/>
    </ligand>
</feature>
<keyword evidence="13 22" id="KW-0067">ATP-binding</keyword>
<keyword evidence="16 24" id="KW-0443">Lipid metabolism</keyword>
<keyword evidence="19 24" id="KW-1208">Phospholipid metabolism</keyword>
<feature type="transmembrane region" description="Helical" evidence="24">
    <location>
        <begin position="63"/>
        <end position="86"/>
    </location>
</feature>
<feature type="active site" description="Proton acceptor" evidence="20">
    <location>
        <position position="76"/>
    </location>
</feature>